<organism evidence="1 2">
    <name type="scientific">Canavalia gladiata</name>
    <name type="common">Sword bean</name>
    <name type="synonym">Dolichos gladiatus</name>
    <dbReference type="NCBI Taxonomy" id="3824"/>
    <lineage>
        <taxon>Eukaryota</taxon>
        <taxon>Viridiplantae</taxon>
        <taxon>Streptophyta</taxon>
        <taxon>Embryophyta</taxon>
        <taxon>Tracheophyta</taxon>
        <taxon>Spermatophyta</taxon>
        <taxon>Magnoliopsida</taxon>
        <taxon>eudicotyledons</taxon>
        <taxon>Gunneridae</taxon>
        <taxon>Pentapetalae</taxon>
        <taxon>rosids</taxon>
        <taxon>fabids</taxon>
        <taxon>Fabales</taxon>
        <taxon>Fabaceae</taxon>
        <taxon>Papilionoideae</taxon>
        <taxon>50 kb inversion clade</taxon>
        <taxon>NPAAA clade</taxon>
        <taxon>indigoferoid/millettioid clade</taxon>
        <taxon>Phaseoleae</taxon>
        <taxon>Canavalia</taxon>
    </lineage>
</organism>
<dbReference type="Proteomes" id="UP001367508">
    <property type="component" value="Unassembled WGS sequence"/>
</dbReference>
<reference evidence="1 2" key="1">
    <citation type="submission" date="2024-01" db="EMBL/GenBank/DDBJ databases">
        <title>The genomes of 5 underutilized Papilionoideae crops provide insights into root nodulation and disease resistanc.</title>
        <authorList>
            <person name="Jiang F."/>
        </authorList>
    </citation>
    <scope>NUCLEOTIDE SEQUENCE [LARGE SCALE GENOMIC DNA]</scope>
    <source>
        <strain evidence="1">LVBAO_FW01</strain>
        <tissue evidence="1">Leaves</tissue>
    </source>
</reference>
<sequence length="70" mass="7536">MPDQSHCNNIELKGASQDYHSINLIVDLSALVMSSSIVSSSNAITSSMSSPTLVTRSRRCAQLSLHRCDA</sequence>
<accession>A0AAN9KBA0</accession>
<name>A0AAN9KBA0_CANGL</name>
<evidence type="ECO:0000313" key="1">
    <source>
        <dbReference type="EMBL" id="KAK7313724.1"/>
    </source>
</evidence>
<gene>
    <name evidence="1" type="ORF">VNO77_38919</name>
</gene>
<evidence type="ECO:0000313" key="2">
    <source>
        <dbReference type="Proteomes" id="UP001367508"/>
    </source>
</evidence>
<dbReference type="AlphaFoldDB" id="A0AAN9KBA0"/>
<keyword evidence="2" id="KW-1185">Reference proteome</keyword>
<dbReference type="EMBL" id="JAYMYQ010000009">
    <property type="protein sequence ID" value="KAK7313724.1"/>
    <property type="molecule type" value="Genomic_DNA"/>
</dbReference>
<comment type="caution">
    <text evidence="1">The sequence shown here is derived from an EMBL/GenBank/DDBJ whole genome shotgun (WGS) entry which is preliminary data.</text>
</comment>
<protein>
    <submittedName>
        <fullName evidence="1">Uncharacterized protein</fullName>
    </submittedName>
</protein>
<proteinExistence type="predicted"/>